<dbReference type="InterPro" id="IPR012840">
    <property type="entry name" value="NrdG2"/>
</dbReference>
<dbReference type="Gene3D" id="3.20.20.70">
    <property type="entry name" value="Aldolase class I"/>
    <property type="match status" value="1"/>
</dbReference>
<dbReference type="SFLD" id="SFLDG01094">
    <property type="entry name" value="Uncharacterised_Radical_SAM_Su"/>
    <property type="match status" value="1"/>
</dbReference>
<protein>
    <recommendedName>
        <fullName evidence="5">Radical SAM core domain-containing protein</fullName>
    </recommendedName>
</protein>
<proteinExistence type="predicted"/>
<keyword evidence="1" id="KW-0949">S-adenosyl-L-methionine</keyword>
<reference evidence="6" key="1">
    <citation type="journal article" date="2015" name="Nature">
        <title>Complex archaea that bridge the gap between prokaryotes and eukaryotes.</title>
        <authorList>
            <person name="Spang A."/>
            <person name="Saw J.H."/>
            <person name="Jorgensen S.L."/>
            <person name="Zaremba-Niedzwiedzka K."/>
            <person name="Martijn J."/>
            <person name="Lind A.E."/>
            <person name="van Eijk R."/>
            <person name="Schleper C."/>
            <person name="Guy L."/>
            <person name="Ettema T.J."/>
        </authorList>
    </citation>
    <scope>NUCLEOTIDE SEQUENCE</scope>
</reference>
<organism evidence="6">
    <name type="scientific">marine sediment metagenome</name>
    <dbReference type="NCBI Taxonomy" id="412755"/>
    <lineage>
        <taxon>unclassified sequences</taxon>
        <taxon>metagenomes</taxon>
        <taxon>ecological metagenomes</taxon>
    </lineage>
</organism>
<keyword evidence="2" id="KW-0479">Metal-binding</keyword>
<evidence type="ECO:0000256" key="1">
    <source>
        <dbReference type="ARBA" id="ARBA00022691"/>
    </source>
</evidence>
<evidence type="ECO:0000313" key="6">
    <source>
        <dbReference type="EMBL" id="KKL13892.1"/>
    </source>
</evidence>
<accession>A0A0F9BJB0</accession>
<keyword evidence="4" id="KW-0411">Iron-sulfur</keyword>
<dbReference type="GO" id="GO:0046872">
    <property type="term" value="F:metal ion binding"/>
    <property type="evidence" value="ECO:0007669"/>
    <property type="project" value="UniProtKB-KW"/>
</dbReference>
<feature type="domain" description="Radical SAM core" evidence="5">
    <location>
        <begin position="13"/>
        <end position="150"/>
    </location>
</feature>
<dbReference type="SFLD" id="SFLDS00029">
    <property type="entry name" value="Radical_SAM"/>
    <property type="match status" value="1"/>
</dbReference>
<dbReference type="EMBL" id="LAZR01040676">
    <property type="protein sequence ID" value="KKL13892.1"/>
    <property type="molecule type" value="Genomic_DNA"/>
</dbReference>
<dbReference type="CDD" id="cd01335">
    <property type="entry name" value="Radical_SAM"/>
    <property type="match status" value="1"/>
</dbReference>
<sequence>MLIGGLLKFSLINYPKKAAAVIFTQGCSFFCHYCHNPELVLKDEFNTPLDIEGIFSFLEKRQGKLDAVVISGGEPTLQKNLIDFIKRVKNLNFLVKLDTNGVNPKILKDLISQNLIDYIAMDLKAPLDKYSKVTNIDLGSKRIEENKKIK</sequence>
<dbReference type="Pfam" id="PF04055">
    <property type="entry name" value="Radical_SAM"/>
    <property type="match status" value="1"/>
</dbReference>
<dbReference type="InterPro" id="IPR058240">
    <property type="entry name" value="rSAM_sf"/>
</dbReference>
<dbReference type="SUPFAM" id="SSF102114">
    <property type="entry name" value="Radical SAM enzymes"/>
    <property type="match status" value="1"/>
</dbReference>
<dbReference type="InterPro" id="IPR050377">
    <property type="entry name" value="Radical_SAM_PqqE_MftC-like"/>
</dbReference>
<dbReference type="AlphaFoldDB" id="A0A0F9BJB0"/>
<dbReference type="InterPro" id="IPR007197">
    <property type="entry name" value="rSAM"/>
</dbReference>
<dbReference type="PROSITE" id="PS51918">
    <property type="entry name" value="RADICAL_SAM"/>
    <property type="match status" value="1"/>
</dbReference>
<dbReference type="PANTHER" id="PTHR11228">
    <property type="entry name" value="RADICAL SAM DOMAIN PROTEIN"/>
    <property type="match status" value="1"/>
</dbReference>
<evidence type="ECO:0000256" key="2">
    <source>
        <dbReference type="ARBA" id="ARBA00022723"/>
    </source>
</evidence>
<name>A0A0F9BJB0_9ZZZZ</name>
<gene>
    <name evidence="6" type="ORF">LCGC14_2521230</name>
</gene>
<keyword evidence="3" id="KW-0408">Iron</keyword>
<dbReference type="GO" id="GO:0003824">
    <property type="term" value="F:catalytic activity"/>
    <property type="evidence" value="ECO:0007669"/>
    <property type="project" value="InterPro"/>
</dbReference>
<evidence type="ECO:0000256" key="3">
    <source>
        <dbReference type="ARBA" id="ARBA00023004"/>
    </source>
</evidence>
<evidence type="ECO:0000256" key="4">
    <source>
        <dbReference type="ARBA" id="ARBA00023014"/>
    </source>
</evidence>
<dbReference type="NCBIfam" id="TIGR02495">
    <property type="entry name" value="NrdG2"/>
    <property type="match status" value="1"/>
</dbReference>
<comment type="caution">
    <text evidence="6">The sequence shown here is derived from an EMBL/GenBank/DDBJ whole genome shotgun (WGS) entry which is preliminary data.</text>
</comment>
<dbReference type="GO" id="GO:0051536">
    <property type="term" value="F:iron-sulfur cluster binding"/>
    <property type="evidence" value="ECO:0007669"/>
    <property type="project" value="UniProtKB-KW"/>
</dbReference>
<dbReference type="InterPro" id="IPR013785">
    <property type="entry name" value="Aldolase_TIM"/>
</dbReference>
<dbReference type="PANTHER" id="PTHR11228:SF27">
    <property type="entry name" value="GLYCYL-RADICAL ENZYME ACTIVATING ENZYME MJ1227-RELATED"/>
    <property type="match status" value="1"/>
</dbReference>
<evidence type="ECO:0000259" key="5">
    <source>
        <dbReference type="PROSITE" id="PS51918"/>
    </source>
</evidence>